<dbReference type="EMBL" id="RFEW01000012">
    <property type="protein sequence ID" value="RSO57864.1"/>
    <property type="molecule type" value="Genomic_DNA"/>
</dbReference>
<gene>
    <name evidence="2" type="ORF">EA752_14690</name>
</gene>
<reference evidence="2 3" key="1">
    <citation type="submission" date="2018-10" db="EMBL/GenBank/DDBJ databases">
        <title>GWAS and RNA-Seq identify cryptic mechanisms of antimicrobial resistance in Acinetobacter baumannii.</title>
        <authorList>
            <person name="Sahl J.W."/>
        </authorList>
    </citation>
    <scope>NUCLEOTIDE SEQUENCE [LARGE SCALE GENOMIC DNA]</scope>
    <source>
        <strain evidence="2 3">TG41884</strain>
    </source>
</reference>
<evidence type="ECO:0000313" key="2">
    <source>
        <dbReference type="EMBL" id="RSO57864.1"/>
    </source>
</evidence>
<evidence type="ECO:0000256" key="1">
    <source>
        <dbReference type="SAM" id="Phobius"/>
    </source>
</evidence>
<protein>
    <submittedName>
        <fullName evidence="2">Uncharacterized protein</fullName>
    </submittedName>
</protein>
<dbReference type="AlphaFoldDB" id="A0A429K1N2"/>
<feature type="transmembrane region" description="Helical" evidence="1">
    <location>
        <begin position="6"/>
        <end position="24"/>
    </location>
</feature>
<dbReference type="Proteomes" id="UP000271320">
    <property type="component" value="Unassembled WGS sequence"/>
</dbReference>
<sequence length="68" mass="7960">MKFDEYFLIFLASFAFYIAVRFFYKWLTGRFNNSAIIEWMNRGFSFGLGFMASFVVIAVIAHLLRGLS</sequence>
<keyword evidence="1" id="KW-0472">Membrane</keyword>
<keyword evidence="1" id="KW-0812">Transmembrane</keyword>
<keyword evidence="1" id="KW-1133">Transmembrane helix</keyword>
<proteinExistence type="predicted"/>
<name>A0A429K1N2_ACIPI</name>
<dbReference type="RefSeq" id="WP_057073650.1">
    <property type="nucleotide sequence ID" value="NZ_BKDB01000010.1"/>
</dbReference>
<accession>A0A429K1N2</accession>
<feature type="transmembrane region" description="Helical" evidence="1">
    <location>
        <begin position="44"/>
        <end position="64"/>
    </location>
</feature>
<organism evidence="2 3">
    <name type="scientific">Acinetobacter pittii</name>
    <name type="common">Acinetobacter genomosp. 3</name>
    <dbReference type="NCBI Taxonomy" id="48296"/>
    <lineage>
        <taxon>Bacteria</taxon>
        <taxon>Pseudomonadati</taxon>
        <taxon>Pseudomonadota</taxon>
        <taxon>Gammaproteobacteria</taxon>
        <taxon>Moraxellales</taxon>
        <taxon>Moraxellaceae</taxon>
        <taxon>Acinetobacter</taxon>
        <taxon>Acinetobacter calcoaceticus/baumannii complex</taxon>
    </lineage>
</organism>
<evidence type="ECO:0000313" key="3">
    <source>
        <dbReference type="Proteomes" id="UP000271320"/>
    </source>
</evidence>
<comment type="caution">
    <text evidence="2">The sequence shown here is derived from an EMBL/GenBank/DDBJ whole genome shotgun (WGS) entry which is preliminary data.</text>
</comment>